<dbReference type="InterPro" id="IPR003029">
    <property type="entry name" value="S1_domain"/>
</dbReference>
<dbReference type="PANTHER" id="PTHR10724:SF10">
    <property type="entry name" value="S1 RNA-BINDING DOMAIN-CONTAINING PROTEIN 1"/>
    <property type="match status" value="1"/>
</dbReference>
<organism evidence="2 3">
    <name type="scientific">Ceratopteris richardii</name>
    <name type="common">Triangle waterfern</name>
    <dbReference type="NCBI Taxonomy" id="49495"/>
    <lineage>
        <taxon>Eukaryota</taxon>
        <taxon>Viridiplantae</taxon>
        <taxon>Streptophyta</taxon>
        <taxon>Embryophyta</taxon>
        <taxon>Tracheophyta</taxon>
        <taxon>Polypodiopsida</taxon>
        <taxon>Polypodiidae</taxon>
        <taxon>Polypodiales</taxon>
        <taxon>Pteridineae</taxon>
        <taxon>Pteridaceae</taxon>
        <taxon>Parkerioideae</taxon>
        <taxon>Ceratopteris</taxon>
    </lineage>
</organism>
<dbReference type="Gene3D" id="2.40.50.140">
    <property type="entry name" value="Nucleic acid-binding proteins"/>
    <property type="match status" value="1"/>
</dbReference>
<evidence type="ECO:0000313" key="2">
    <source>
        <dbReference type="EMBL" id="KAH7279117.1"/>
    </source>
</evidence>
<dbReference type="GO" id="GO:0003735">
    <property type="term" value="F:structural constituent of ribosome"/>
    <property type="evidence" value="ECO:0007669"/>
    <property type="project" value="TreeGrafter"/>
</dbReference>
<dbReference type="PROSITE" id="PS50126">
    <property type="entry name" value="S1"/>
    <property type="match status" value="1"/>
</dbReference>
<dbReference type="InterPro" id="IPR050437">
    <property type="entry name" value="Ribos_protein_bS1-like"/>
</dbReference>
<feature type="domain" description="S1 motif" evidence="1">
    <location>
        <begin position="106"/>
        <end position="176"/>
    </location>
</feature>
<dbReference type="SMART" id="SM00316">
    <property type="entry name" value="S1"/>
    <property type="match status" value="1"/>
</dbReference>
<dbReference type="SUPFAM" id="SSF50249">
    <property type="entry name" value="Nucleic acid-binding proteins"/>
    <property type="match status" value="1"/>
</dbReference>
<dbReference type="AlphaFoldDB" id="A0A8T2Q538"/>
<dbReference type="OrthoDB" id="277235at2759"/>
<dbReference type="InterPro" id="IPR012340">
    <property type="entry name" value="NA-bd_OB-fold"/>
</dbReference>
<comment type="caution">
    <text evidence="2">The sequence shown here is derived from an EMBL/GenBank/DDBJ whole genome shotgun (WGS) entry which is preliminary data.</text>
</comment>
<dbReference type="Proteomes" id="UP000825935">
    <property type="component" value="Chromosome 37"/>
</dbReference>
<accession>A0A8T2Q538</accession>
<keyword evidence="3" id="KW-1185">Reference proteome</keyword>
<sequence length="268" mass="29712">MISSPCYLAPCTPAPCNHEKSKLSSRQPCSFVRFFQCSLPWSHAEAGKVGVANASLESNVQKDLDDGRGSVGLGAENTSLPIEQFSRKQNECVNVGRMRVEELRIGEIYKGKISMVESYGIFVDIGTHTDGFIHISRLGISSLKQGLENALRVGEVVTVQIIDIDPVTDSISLVLADENALYQTVDLQPIMLPEREILKRVTIRRAKKAPQLLVPSRRRIMTLEARQRLKTHKRAVMAEQQAFQLHLARLKTGISQNTQSITAMDDSG</sequence>
<gene>
    <name evidence="2" type="ORF">KP509_37G005900</name>
</gene>
<evidence type="ECO:0000259" key="1">
    <source>
        <dbReference type="PROSITE" id="PS50126"/>
    </source>
</evidence>
<dbReference type="Pfam" id="PF00575">
    <property type="entry name" value="S1"/>
    <property type="match status" value="1"/>
</dbReference>
<protein>
    <recommendedName>
        <fullName evidence="1">S1 motif domain-containing protein</fullName>
    </recommendedName>
</protein>
<name>A0A8T2Q538_CERRI</name>
<dbReference type="GO" id="GO:0006412">
    <property type="term" value="P:translation"/>
    <property type="evidence" value="ECO:0007669"/>
    <property type="project" value="TreeGrafter"/>
</dbReference>
<proteinExistence type="predicted"/>
<dbReference type="PANTHER" id="PTHR10724">
    <property type="entry name" value="30S RIBOSOMAL PROTEIN S1"/>
    <property type="match status" value="1"/>
</dbReference>
<evidence type="ECO:0000313" key="3">
    <source>
        <dbReference type="Proteomes" id="UP000825935"/>
    </source>
</evidence>
<dbReference type="GO" id="GO:0003729">
    <property type="term" value="F:mRNA binding"/>
    <property type="evidence" value="ECO:0007669"/>
    <property type="project" value="TreeGrafter"/>
</dbReference>
<reference evidence="2" key="1">
    <citation type="submission" date="2021-08" db="EMBL/GenBank/DDBJ databases">
        <title>WGS assembly of Ceratopteris richardii.</title>
        <authorList>
            <person name="Marchant D.B."/>
            <person name="Chen G."/>
            <person name="Jenkins J."/>
            <person name="Shu S."/>
            <person name="Leebens-Mack J."/>
            <person name="Grimwood J."/>
            <person name="Schmutz J."/>
            <person name="Soltis P."/>
            <person name="Soltis D."/>
            <person name="Chen Z.-H."/>
        </authorList>
    </citation>
    <scope>NUCLEOTIDE SEQUENCE</scope>
    <source>
        <strain evidence="2">Whitten #5841</strain>
        <tissue evidence="2">Leaf</tissue>
    </source>
</reference>
<dbReference type="EMBL" id="CM035442">
    <property type="protein sequence ID" value="KAH7279117.1"/>
    <property type="molecule type" value="Genomic_DNA"/>
</dbReference>